<comment type="function">
    <text evidence="2">Thiol-specific peroxidase that catalyzes the reduction of hydrogen peroxide and organic hydroperoxides to water and alcohols, respectively. Plays a role in cell protection against oxidative stress by detoxifying peroxides and as sensor of hydrogen peroxide-mediated signaling events.</text>
</comment>
<reference evidence="19 20" key="1">
    <citation type="submission" date="2020-04" db="EMBL/GenBank/DDBJ databases">
        <authorList>
            <person name="Basu S."/>
            <person name="Maruthanayagam V."/>
            <person name="Chakraborty S."/>
            <person name="Pramanik A."/>
            <person name="Mukherjee J."/>
            <person name="Brink B."/>
        </authorList>
    </citation>
    <scope>NUCLEOTIDE SEQUENCE [LARGE SCALE GENOMIC DNA]</scope>
    <source>
        <strain evidence="19 20">AP17</strain>
    </source>
</reference>
<dbReference type="PANTHER" id="PTHR42801">
    <property type="entry name" value="THIOREDOXIN-DEPENDENT PEROXIDE REDUCTASE"/>
    <property type="match status" value="1"/>
</dbReference>
<protein>
    <recommendedName>
        <fullName evidence="3">thioredoxin-dependent peroxiredoxin</fullName>
        <ecNumber evidence="3">1.11.1.24</ecNumber>
    </recommendedName>
    <alternativeName>
        <fullName evidence="15">Bacterioferritin comigratory protein</fullName>
    </alternativeName>
    <alternativeName>
        <fullName evidence="13">Thioredoxin peroxidase</fullName>
    </alternativeName>
</protein>
<evidence type="ECO:0000256" key="4">
    <source>
        <dbReference type="ARBA" id="ARBA00022559"/>
    </source>
</evidence>
<dbReference type="GO" id="GO:0005737">
    <property type="term" value="C:cytoplasm"/>
    <property type="evidence" value="ECO:0007669"/>
    <property type="project" value="TreeGrafter"/>
</dbReference>
<comment type="cofactor">
    <cofactor evidence="1">
        <name>L-ascorbate</name>
        <dbReference type="ChEBI" id="CHEBI:38290"/>
    </cofactor>
</comment>
<dbReference type="InterPro" id="IPR000866">
    <property type="entry name" value="AhpC/TSA"/>
</dbReference>
<evidence type="ECO:0000256" key="9">
    <source>
        <dbReference type="ARBA" id="ARBA00023002"/>
    </source>
</evidence>
<keyword evidence="20" id="KW-1185">Reference proteome</keyword>
<feature type="domain" description="Fe2OG dioxygenase" evidence="18">
    <location>
        <begin position="258"/>
        <end position="353"/>
    </location>
</feature>
<dbReference type="GO" id="GO:0031418">
    <property type="term" value="F:L-ascorbic acid binding"/>
    <property type="evidence" value="ECO:0007669"/>
    <property type="project" value="UniProtKB-KW"/>
</dbReference>
<evidence type="ECO:0000256" key="14">
    <source>
        <dbReference type="ARBA" id="ARBA00038489"/>
    </source>
</evidence>
<keyword evidence="5" id="KW-0479">Metal-binding</keyword>
<dbReference type="InterPro" id="IPR044862">
    <property type="entry name" value="Pro_4_hyd_alph_FE2OG_OXY"/>
</dbReference>
<evidence type="ECO:0000256" key="16">
    <source>
        <dbReference type="ARBA" id="ARBA00049091"/>
    </source>
</evidence>
<dbReference type="Pfam" id="PF13640">
    <property type="entry name" value="2OG-FeII_Oxy_3"/>
    <property type="match status" value="1"/>
</dbReference>
<dbReference type="InterPro" id="IPR013766">
    <property type="entry name" value="Thioredoxin_domain"/>
</dbReference>
<dbReference type="PANTHER" id="PTHR42801:SF4">
    <property type="entry name" value="AHPC_TSA FAMILY PROTEIN"/>
    <property type="match status" value="1"/>
</dbReference>
<evidence type="ECO:0000256" key="8">
    <source>
        <dbReference type="ARBA" id="ARBA00022964"/>
    </source>
</evidence>
<dbReference type="GO" id="GO:0016705">
    <property type="term" value="F:oxidoreductase activity, acting on paired donors, with incorporation or reduction of molecular oxygen"/>
    <property type="evidence" value="ECO:0007669"/>
    <property type="project" value="InterPro"/>
</dbReference>
<dbReference type="Proteomes" id="UP000500857">
    <property type="component" value="Chromosome"/>
</dbReference>
<dbReference type="AlphaFoldDB" id="A0A6H1TYH8"/>
<evidence type="ECO:0000313" key="20">
    <source>
        <dbReference type="Proteomes" id="UP000500857"/>
    </source>
</evidence>
<dbReference type="GO" id="GO:0034599">
    <property type="term" value="P:cellular response to oxidative stress"/>
    <property type="evidence" value="ECO:0007669"/>
    <property type="project" value="TreeGrafter"/>
</dbReference>
<evidence type="ECO:0000256" key="13">
    <source>
        <dbReference type="ARBA" id="ARBA00032824"/>
    </source>
</evidence>
<dbReference type="InterPro" id="IPR005123">
    <property type="entry name" value="Oxoglu/Fe-dep_dioxygenase_dom"/>
</dbReference>
<name>A0A6H1TYH8_9CYAN</name>
<dbReference type="SMART" id="SM00702">
    <property type="entry name" value="P4Hc"/>
    <property type="match status" value="1"/>
</dbReference>
<evidence type="ECO:0000256" key="10">
    <source>
        <dbReference type="ARBA" id="ARBA00023004"/>
    </source>
</evidence>
<evidence type="ECO:0000256" key="2">
    <source>
        <dbReference type="ARBA" id="ARBA00003330"/>
    </source>
</evidence>
<evidence type="ECO:0000256" key="11">
    <source>
        <dbReference type="ARBA" id="ARBA00023157"/>
    </source>
</evidence>
<keyword evidence="11" id="KW-1015">Disulfide bond</keyword>
<feature type="domain" description="Thioredoxin" evidence="17">
    <location>
        <begin position="8"/>
        <end position="148"/>
    </location>
</feature>
<dbReference type="Pfam" id="PF00578">
    <property type="entry name" value="AhpC-TSA"/>
    <property type="match status" value="1"/>
</dbReference>
<evidence type="ECO:0000256" key="3">
    <source>
        <dbReference type="ARBA" id="ARBA00013017"/>
    </source>
</evidence>
<dbReference type="GO" id="GO:0045454">
    <property type="term" value="P:cell redox homeostasis"/>
    <property type="evidence" value="ECO:0007669"/>
    <property type="project" value="TreeGrafter"/>
</dbReference>
<evidence type="ECO:0000256" key="7">
    <source>
        <dbReference type="ARBA" id="ARBA00022896"/>
    </source>
</evidence>
<dbReference type="GO" id="GO:0051213">
    <property type="term" value="F:dioxygenase activity"/>
    <property type="evidence" value="ECO:0007669"/>
    <property type="project" value="UniProtKB-KW"/>
</dbReference>
<dbReference type="GO" id="GO:0008379">
    <property type="term" value="F:thioredoxin peroxidase activity"/>
    <property type="evidence" value="ECO:0007669"/>
    <property type="project" value="TreeGrafter"/>
</dbReference>
<dbReference type="EMBL" id="CP051167">
    <property type="protein sequence ID" value="QIZ71641.1"/>
    <property type="molecule type" value="Genomic_DNA"/>
</dbReference>
<dbReference type="CDD" id="cd03017">
    <property type="entry name" value="PRX_BCP"/>
    <property type="match status" value="1"/>
</dbReference>
<evidence type="ECO:0000256" key="5">
    <source>
        <dbReference type="ARBA" id="ARBA00022723"/>
    </source>
</evidence>
<evidence type="ECO:0000256" key="15">
    <source>
        <dbReference type="ARBA" id="ARBA00041373"/>
    </source>
</evidence>
<accession>A0A6H1TYH8</accession>
<keyword evidence="8" id="KW-0223">Dioxygenase</keyword>
<dbReference type="PROSITE" id="PS51471">
    <property type="entry name" value="FE2OG_OXY"/>
    <property type="match status" value="1"/>
</dbReference>
<dbReference type="InterPro" id="IPR006620">
    <property type="entry name" value="Pro_4_hyd_alph"/>
</dbReference>
<evidence type="ECO:0000256" key="12">
    <source>
        <dbReference type="ARBA" id="ARBA00023284"/>
    </source>
</evidence>
<evidence type="ECO:0000259" key="17">
    <source>
        <dbReference type="PROSITE" id="PS51352"/>
    </source>
</evidence>
<keyword evidence="4" id="KW-0575">Peroxidase</keyword>
<comment type="similarity">
    <text evidence="14">Belongs to the peroxiredoxin family. BCP/PrxQ subfamily.</text>
</comment>
<proteinExistence type="inferred from homology"/>
<dbReference type="InterPro" id="IPR036249">
    <property type="entry name" value="Thioredoxin-like_sf"/>
</dbReference>
<dbReference type="KEGG" id="oxy:HCG48_14470"/>
<dbReference type="Gene3D" id="3.40.30.10">
    <property type="entry name" value="Glutaredoxin"/>
    <property type="match status" value="1"/>
</dbReference>
<keyword evidence="10" id="KW-0408">Iron</keyword>
<gene>
    <name evidence="19" type="ORF">HCG48_14470</name>
</gene>
<dbReference type="PROSITE" id="PS51352">
    <property type="entry name" value="THIOREDOXIN_2"/>
    <property type="match status" value="1"/>
</dbReference>
<comment type="catalytic activity">
    <reaction evidence="16">
        <text>a hydroperoxide + [thioredoxin]-dithiol = an alcohol + [thioredoxin]-disulfide + H2O</text>
        <dbReference type="Rhea" id="RHEA:62620"/>
        <dbReference type="Rhea" id="RHEA-COMP:10698"/>
        <dbReference type="Rhea" id="RHEA-COMP:10700"/>
        <dbReference type="ChEBI" id="CHEBI:15377"/>
        <dbReference type="ChEBI" id="CHEBI:29950"/>
        <dbReference type="ChEBI" id="CHEBI:30879"/>
        <dbReference type="ChEBI" id="CHEBI:35924"/>
        <dbReference type="ChEBI" id="CHEBI:50058"/>
        <dbReference type="EC" id="1.11.1.24"/>
    </reaction>
</comment>
<dbReference type="InterPro" id="IPR050924">
    <property type="entry name" value="Peroxiredoxin_BCP/PrxQ"/>
</dbReference>
<evidence type="ECO:0000259" key="18">
    <source>
        <dbReference type="PROSITE" id="PS51471"/>
    </source>
</evidence>
<evidence type="ECO:0000256" key="6">
    <source>
        <dbReference type="ARBA" id="ARBA00022862"/>
    </source>
</evidence>
<keyword evidence="9" id="KW-0560">Oxidoreductase</keyword>
<keyword evidence="12" id="KW-0676">Redox-active center</keyword>
<dbReference type="SUPFAM" id="SSF52833">
    <property type="entry name" value="Thioredoxin-like"/>
    <property type="match status" value="1"/>
</dbReference>
<organism evidence="19 20">
    <name type="scientific">Oxynema aestuarii AP17</name>
    <dbReference type="NCBI Taxonomy" id="2064643"/>
    <lineage>
        <taxon>Bacteria</taxon>
        <taxon>Bacillati</taxon>
        <taxon>Cyanobacteriota</taxon>
        <taxon>Cyanophyceae</taxon>
        <taxon>Oscillatoriophycideae</taxon>
        <taxon>Oscillatoriales</taxon>
        <taxon>Oscillatoriaceae</taxon>
        <taxon>Oxynema</taxon>
        <taxon>Oxynema aestuarii</taxon>
    </lineage>
</organism>
<evidence type="ECO:0000313" key="19">
    <source>
        <dbReference type="EMBL" id="QIZ71641.1"/>
    </source>
</evidence>
<evidence type="ECO:0000256" key="1">
    <source>
        <dbReference type="ARBA" id="ARBA00001961"/>
    </source>
</evidence>
<dbReference type="EC" id="1.11.1.24" evidence="3"/>
<keyword evidence="6" id="KW-0049">Antioxidant</keyword>
<sequence>MSFTRVPLSVGDRIPGFSLLSQNGEPIDPGDFAGKPMLIYFYGKDNTRNSRILLAQFQKTLTQYQRFGVAIVGIGIDSVESHRQLAESSGLSFPLLCDPTLSTYKAYHLIEKAEIEGQSYWTATPAIFLTDTNFRIIKIDRQIDPLLYPYQLLAELHDLLDRGSPRHILHQAPVLLIPQVFEPDFCRHLIQIWHEQGNGESGFMREVDGQTVALMDYSHKIRRDHFLEPGETKEKIKELLGRRVTPEIWKAHRFNATRIEDFRIVCYDASRGGYFRPHRDNTTSGTAHRCFAMTLNLNVGEYEGGYLRFPEFGPHLYRPETGSAVIFSCSLLHEATDVTAGKRFALLTFFYGEQEAERRDRYREAREEKEKEMAISSR</sequence>
<keyword evidence="7" id="KW-0847">Vitamin C</keyword>
<dbReference type="GO" id="GO:0005506">
    <property type="term" value="F:iron ion binding"/>
    <property type="evidence" value="ECO:0007669"/>
    <property type="project" value="InterPro"/>
</dbReference>
<dbReference type="RefSeq" id="WP_168569793.1">
    <property type="nucleotide sequence ID" value="NZ_CP051167.1"/>
</dbReference>
<dbReference type="Gene3D" id="2.60.120.620">
    <property type="entry name" value="q2cbj1_9rhob like domain"/>
    <property type="match status" value="1"/>
</dbReference>